<dbReference type="GO" id="GO:0003676">
    <property type="term" value="F:nucleic acid binding"/>
    <property type="evidence" value="ECO:0007669"/>
    <property type="project" value="InterPro"/>
</dbReference>
<dbReference type="SUPFAM" id="SSF50249">
    <property type="entry name" value="Nucleic acid-binding proteins"/>
    <property type="match status" value="1"/>
</dbReference>
<reference evidence="3 4" key="1">
    <citation type="journal article" date="2016" name="Nat. Commun.">
        <title>Thousands of microbial genomes shed light on interconnected biogeochemical processes in an aquifer system.</title>
        <authorList>
            <person name="Anantharaman K."/>
            <person name="Brown C.T."/>
            <person name="Hug L.A."/>
            <person name="Sharon I."/>
            <person name="Castelle C.J."/>
            <person name="Probst A.J."/>
            <person name="Thomas B.C."/>
            <person name="Singh A."/>
            <person name="Wilkins M.J."/>
            <person name="Karaoz U."/>
            <person name="Brodie E.L."/>
            <person name="Williams K.H."/>
            <person name="Hubbard S.S."/>
            <person name="Banfield J.F."/>
        </authorList>
    </citation>
    <scope>NUCLEOTIDE SEQUENCE [LARGE SCALE GENOMIC DNA]</scope>
</reference>
<dbReference type="InterPro" id="IPR011129">
    <property type="entry name" value="CSD"/>
</dbReference>
<evidence type="ECO:0000256" key="1">
    <source>
        <dbReference type="SAM" id="MobiDB-lite"/>
    </source>
</evidence>
<name>A0A1F5NAA7_9BACT</name>
<dbReference type="AlphaFoldDB" id="A0A1F5NAA7"/>
<dbReference type="EMBL" id="MFEG01000066">
    <property type="protein sequence ID" value="OGE74503.1"/>
    <property type="molecule type" value="Genomic_DNA"/>
</dbReference>
<sequence length="239" mass="26365">MGSNPGVQSSFCFEITKSLRSFASVFARTPGDVGRLRVGQEENMKGIISRFVPRGPCFISPEDQSADLYVHASSLPHGAQQGSEVEFEIGVTTDPKKKRPALNVRLISLSSSSSSTPAAATPKAEEKKPGTKTAPAQIVKPVRKRLEIHVGKIRPDKTYIINLLTRNAKLKPSKGTVQIYAGQKCRFAEAETPSGYGQFKTAKDGRLFTVLQLEEFDAYVTFKHEESGEEIKRFFLKEE</sequence>
<dbReference type="Gene3D" id="2.40.50.140">
    <property type="entry name" value="Nucleic acid-binding proteins"/>
    <property type="match status" value="1"/>
</dbReference>
<dbReference type="Proteomes" id="UP000176547">
    <property type="component" value="Unassembled WGS sequence"/>
</dbReference>
<dbReference type="PROSITE" id="PS51857">
    <property type="entry name" value="CSD_2"/>
    <property type="match status" value="1"/>
</dbReference>
<dbReference type="InterPro" id="IPR002059">
    <property type="entry name" value="CSP_DNA-bd"/>
</dbReference>
<comment type="caution">
    <text evidence="3">The sequence shown here is derived from an EMBL/GenBank/DDBJ whole genome shotgun (WGS) entry which is preliminary data.</text>
</comment>
<gene>
    <name evidence="3" type="ORF">A3K06_01160</name>
</gene>
<evidence type="ECO:0000313" key="4">
    <source>
        <dbReference type="Proteomes" id="UP000176547"/>
    </source>
</evidence>
<protein>
    <recommendedName>
        <fullName evidence="2">CSD domain-containing protein</fullName>
    </recommendedName>
</protein>
<proteinExistence type="predicted"/>
<feature type="domain" description="CSD" evidence="2">
    <location>
        <begin position="43"/>
        <end position="106"/>
    </location>
</feature>
<accession>A0A1F5NAA7</accession>
<organism evidence="3 4">
    <name type="scientific">Candidatus Doudnabacteria bacterium RIFCSPHIGHO2_01_52_17</name>
    <dbReference type="NCBI Taxonomy" id="1817820"/>
    <lineage>
        <taxon>Bacteria</taxon>
        <taxon>Candidatus Doudnaibacteriota</taxon>
    </lineage>
</organism>
<dbReference type="InterPro" id="IPR012340">
    <property type="entry name" value="NA-bd_OB-fold"/>
</dbReference>
<feature type="region of interest" description="Disordered" evidence="1">
    <location>
        <begin position="112"/>
        <end position="136"/>
    </location>
</feature>
<feature type="compositionally biased region" description="Low complexity" evidence="1">
    <location>
        <begin position="112"/>
        <end position="122"/>
    </location>
</feature>
<evidence type="ECO:0000259" key="2">
    <source>
        <dbReference type="PROSITE" id="PS51857"/>
    </source>
</evidence>
<dbReference type="SMART" id="SM00357">
    <property type="entry name" value="CSP"/>
    <property type="match status" value="1"/>
</dbReference>
<evidence type="ECO:0000313" key="3">
    <source>
        <dbReference type="EMBL" id="OGE74503.1"/>
    </source>
</evidence>